<dbReference type="Pfam" id="PF00067">
    <property type="entry name" value="p450"/>
    <property type="match status" value="1"/>
</dbReference>
<evidence type="ECO:0000256" key="13">
    <source>
        <dbReference type="PIRSR" id="PIRSR602403-1"/>
    </source>
</evidence>
<evidence type="ECO:0000256" key="10">
    <source>
        <dbReference type="ARBA" id="ARBA00023004"/>
    </source>
</evidence>
<dbReference type="Gene3D" id="1.10.630.10">
    <property type="entry name" value="Cytochrome P450"/>
    <property type="match status" value="1"/>
</dbReference>
<comment type="subcellular location">
    <subcellularLocation>
        <location evidence="2">Membrane</location>
    </subcellularLocation>
</comment>
<protein>
    <submittedName>
        <fullName evidence="14">Cytochrome P450</fullName>
    </submittedName>
</protein>
<name>A0AAD6Z7B4_9AGAR</name>
<evidence type="ECO:0000256" key="8">
    <source>
        <dbReference type="ARBA" id="ARBA00022989"/>
    </source>
</evidence>
<dbReference type="GO" id="GO:0005506">
    <property type="term" value="F:iron ion binding"/>
    <property type="evidence" value="ECO:0007669"/>
    <property type="project" value="InterPro"/>
</dbReference>
<feature type="binding site" description="axial binding residue" evidence="13">
    <location>
        <position position="498"/>
    </location>
    <ligand>
        <name>heme</name>
        <dbReference type="ChEBI" id="CHEBI:30413"/>
    </ligand>
    <ligandPart>
        <name>Fe</name>
        <dbReference type="ChEBI" id="CHEBI:18248"/>
    </ligandPart>
</feature>
<accession>A0AAD6Z7B4</accession>
<evidence type="ECO:0000256" key="6">
    <source>
        <dbReference type="ARBA" id="ARBA00022692"/>
    </source>
</evidence>
<comment type="cofactor">
    <cofactor evidence="1 13">
        <name>heme</name>
        <dbReference type="ChEBI" id="CHEBI:30413"/>
    </cofactor>
</comment>
<reference evidence="14" key="1">
    <citation type="submission" date="2023-03" db="EMBL/GenBank/DDBJ databases">
        <title>Massive genome expansion in bonnet fungi (Mycena s.s.) driven by repeated elements and novel gene families across ecological guilds.</title>
        <authorList>
            <consortium name="Lawrence Berkeley National Laboratory"/>
            <person name="Harder C.B."/>
            <person name="Miyauchi S."/>
            <person name="Viragh M."/>
            <person name="Kuo A."/>
            <person name="Thoen E."/>
            <person name="Andreopoulos B."/>
            <person name="Lu D."/>
            <person name="Skrede I."/>
            <person name="Drula E."/>
            <person name="Henrissat B."/>
            <person name="Morin E."/>
            <person name="Kohler A."/>
            <person name="Barry K."/>
            <person name="LaButti K."/>
            <person name="Morin E."/>
            <person name="Salamov A."/>
            <person name="Lipzen A."/>
            <person name="Mereny Z."/>
            <person name="Hegedus B."/>
            <person name="Baldrian P."/>
            <person name="Stursova M."/>
            <person name="Weitz H."/>
            <person name="Taylor A."/>
            <person name="Grigoriev I.V."/>
            <person name="Nagy L.G."/>
            <person name="Martin F."/>
            <person name="Kauserud H."/>
        </authorList>
    </citation>
    <scope>NUCLEOTIDE SEQUENCE</scope>
    <source>
        <strain evidence="14">CBHHK002</strain>
    </source>
</reference>
<dbReference type="SUPFAM" id="SSF48264">
    <property type="entry name" value="Cytochrome P450"/>
    <property type="match status" value="1"/>
</dbReference>
<evidence type="ECO:0000256" key="7">
    <source>
        <dbReference type="ARBA" id="ARBA00022723"/>
    </source>
</evidence>
<evidence type="ECO:0000313" key="14">
    <source>
        <dbReference type="EMBL" id="KAJ7310838.1"/>
    </source>
</evidence>
<keyword evidence="6" id="KW-0812">Transmembrane</keyword>
<gene>
    <name evidence="14" type="ORF">DFH08DRAFT_898468</name>
</gene>
<evidence type="ECO:0000256" key="2">
    <source>
        <dbReference type="ARBA" id="ARBA00004370"/>
    </source>
</evidence>
<evidence type="ECO:0000256" key="3">
    <source>
        <dbReference type="ARBA" id="ARBA00004721"/>
    </source>
</evidence>
<dbReference type="GO" id="GO:0016705">
    <property type="term" value="F:oxidoreductase activity, acting on paired donors, with incorporation or reduction of molecular oxygen"/>
    <property type="evidence" value="ECO:0007669"/>
    <property type="project" value="InterPro"/>
</dbReference>
<evidence type="ECO:0000256" key="12">
    <source>
        <dbReference type="ARBA" id="ARBA00023136"/>
    </source>
</evidence>
<evidence type="ECO:0000313" key="15">
    <source>
        <dbReference type="Proteomes" id="UP001218218"/>
    </source>
</evidence>
<keyword evidence="8" id="KW-1133">Transmembrane helix</keyword>
<keyword evidence="9" id="KW-0560">Oxidoreductase</keyword>
<dbReference type="InterPro" id="IPR036396">
    <property type="entry name" value="Cyt_P450_sf"/>
</dbReference>
<sequence length="565" mass="62815">MRALCGSQIKAPTATLSVHPLGEVQIMISQIIVPIAGTLLCYLLFHASQIIYCNLTSPLRHMVGPKNPSFVFGNFKDIGADPNLTNKWRSEFGANFLFSGLFSISELHTSDLKAVNHIVARPEIYQKAASNRASAQLLLGKGILSVELDEHKRHRRALNPAFGVAQIRAVTEIFVEKAVQLRDIWALQAEQQNGAACIEVLSWLRRMTLDVIGQAGFNYQFDALENNGKSNELDEVFTELFHSPQANMYNVFRLSQAIMPILRLMPGPGRNLLQAARNKMYIIGKQIVSKSKADIKAADGEESLIGKRDLLSILLKANLSTTIPETQRLNDTEVISEIPTFFFAGHETTSSATTWALHALSVNTAAQTKLREELLTMSTDNPTMDELNCLPYLEHVVRETMRVHAPVMFTQRKAMKDDVLPLSKPYIDKEGRAHDSLPIPKGQMIHIPILAINTDKEICGEDSTEFKPERWEKLPDAVSEIPGVWANLLTFFAGPHNCIGFRFSLVEMKALLFTLIRAFEFQQTVPKGGIGPFTGGVIQRPTVIGEGKGSGLPLIVKPYNMQLYL</sequence>
<dbReference type="GO" id="GO:0020037">
    <property type="term" value="F:heme binding"/>
    <property type="evidence" value="ECO:0007669"/>
    <property type="project" value="InterPro"/>
</dbReference>
<keyword evidence="15" id="KW-1185">Reference proteome</keyword>
<evidence type="ECO:0000256" key="4">
    <source>
        <dbReference type="ARBA" id="ARBA00010617"/>
    </source>
</evidence>
<keyword evidence="11" id="KW-0503">Monooxygenase</keyword>
<dbReference type="EMBL" id="JARIHO010000077">
    <property type="protein sequence ID" value="KAJ7310838.1"/>
    <property type="molecule type" value="Genomic_DNA"/>
</dbReference>
<keyword evidence="7 13" id="KW-0479">Metal-binding</keyword>
<evidence type="ECO:0000256" key="1">
    <source>
        <dbReference type="ARBA" id="ARBA00001971"/>
    </source>
</evidence>
<dbReference type="PANTHER" id="PTHR24305:SF166">
    <property type="entry name" value="CYTOCHROME P450 12A4, MITOCHONDRIAL-RELATED"/>
    <property type="match status" value="1"/>
</dbReference>
<dbReference type="PRINTS" id="PR00385">
    <property type="entry name" value="P450"/>
</dbReference>
<evidence type="ECO:0000256" key="9">
    <source>
        <dbReference type="ARBA" id="ARBA00023002"/>
    </source>
</evidence>
<evidence type="ECO:0000256" key="11">
    <source>
        <dbReference type="ARBA" id="ARBA00023033"/>
    </source>
</evidence>
<keyword evidence="5 13" id="KW-0349">Heme</keyword>
<dbReference type="PANTHER" id="PTHR24305">
    <property type="entry name" value="CYTOCHROME P450"/>
    <property type="match status" value="1"/>
</dbReference>
<dbReference type="AlphaFoldDB" id="A0AAD6Z7B4"/>
<comment type="pathway">
    <text evidence="3">Secondary metabolite biosynthesis; terpenoid biosynthesis.</text>
</comment>
<comment type="similarity">
    <text evidence="4">Belongs to the cytochrome P450 family.</text>
</comment>
<proteinExistence type="inferred from homology"/>
<comment type="caution">
    <text evidence="14">The sequence shown here is derived from an EMBL/GenBank/DDBJ whole genome shotgun (WGS) entry which is preliminary data.</text>
</comment>
<dbReference type="InterPro" id="IPR050121">
    <property type="entry name" value="Cytochrome_P450_monoxygenase"/>
</dbReference>
<keyword evidence="12" id="KW-0472">Membrane</keyword>
<dbReference type="PRINTS" id="PR00465">
    <property type="entry name" value="EP450IV"/>
</dbReference>
<dbReference type="InterPro" id="IPR001128">
    <property type="entry name" value="Cyt_P450"/>
</dbReference>
<dbReference type="Proteomes" id="UP001218218">
    <property type="component" value="Unassembled WGS sequence"/>
</dbReference>
<dbReference type="GO" id="GO:0016020">
    <property type="term" value="C:membrane"/>
    <property type="evidence" value="ECO:0007669"/>
    <property type="project" value="UniProtKB-SubCell"/>
</dbReference>
<evidence type="ECO:0000256" key="5">
    <source>
        <dbReference type="ARBA" id="ARBA00022617"/>
    </source>
</evidence>
<keyword evidence="10 13" id="KW-0408">Iron</keyword>
<organism evidence="14 15">
    <name type="scientific">Mycena albidolilacea</name>
    <dbReference type="NCBI Taxonomy" id="1033008"/>
    <lineage>
        <taxon>Eukaryota</taxon>
        <taxon>Fungi</taxon>
        <taxon>Dikarya</taxon>
        <taxon>Basidiomycota</taxon>
        <taxon>Agaricomycotina</taxon>
        <taxon>Agaricomycetes</taxon>
        <taxon>Agaricomycetidae</taxon>
        <taxon>Agaricales</taxon>
        <taxon>Marasmiineae</taxon>
        <taxon>Mycenaceae</taxon>
        <taxon>Mycena</taxon>
    </lineage>
</organism>
<dbReference type="GO" id="GO:0004497">
    <property type="term" value="F:monooxygenase activity"/>
    <property type="evidence" value="ECO:0007669"/>
    <property type="project" value="UniProtKB-KW"/>
</dbReference>
<dbReference type="InterPro" id="IPR002403">
    <property type="entry name" value="Cyt_P450_E_grp-IV"/>
</dbReference>